<dbReference type="AlphaFoldDB" id="A0AAP2RCR9"/>
<evidence type="ECO:0000313" key="4">
    <source>
        <dbReference type="EMBL" id="MCD1295023.1"/>
    </source>
</evidence>
<keyword evidence="1 2" id="KW-0238">DNA-binding</keyword>
<dbReference type="InterPro" id="IPR044068">
    <property type="entry name" value="CB"/>
</dbReference>
<comment type="caution">
    <text evidence="4">The sequence shown here is derived from an EMBL/GenBank/DDBJ whole genome shotgun (WGS) entry which is preliminary data.</text>
</comment>
<organism evidence="4 5">
    <name type="scientific">Methanooceanicella nereidis</name>
    <dbReference type="NCBI Taxonomy" id="2052831"/>
    <lineage>
        <taxon>Archaea</taxon>
        <taxon>Methanobacteriati</taxon>
        <taxon>Methanobacteriota</taxon>
        <taxon>Stenosarchaea group</taxon>
        <taxon>Methanomicrobia</taxon>
        <taxon>Methanocellales</taxon>
        <taxon>Methanocellaceae</taxon>
        <taxon>Methanooceanicella</taxon>
    </lineage>
</organism>
<keyword evidence="5" id="KW-1185">Reference proteome</keyword>
<dbReference type="InterPro" id="IPR004107">
    <property type="entry name" value="Integrase_SAM-like_N"/>
</dbReference>
<accession>A0AAP2RCR9</accession>
<name>A0AAP2RCR9_9EURY</name>
<dbReference type="GO" id="GO:0003677">
    <property type="term" value="F:DNA binding"/>
    <property type="evidence" value="ECO:0007669"/>
    <property type="project" value="UniProtKB-UniRule"/>
</dbReference>
<evidence type="ECO:0000259" key="3">
    <source>
        <dbReference type="PROSITE" id="PS51900"/>
    </source>
</evidence>
<dbReference type="Gene3D" id="1.10.150.130">
    <property type="match status" value="1"/>
</dbReference>
<evidence type="ECO:0000256" key="1">
    <source>
        <dbReference type="ARBA" id="ARBA00023125"/>
    </source>
</evidence>
<feature type="domain" description="Core-binding (CB)" evidence="3">
    <location>
        <begin position="1"/>
        <end position="63"/>
    </location>
</feature>
<evidence type="ECO:0000256" key="2">
    <source>
        <dbReference type="PROSITE-ProRule" id="PRU01248"/>
    </source>
</evidence>
<proteinExistence type="predicted"/>
<dbReference type="GO" id="GO:0015074">
    <property type="term" value="P:DNA integration"/>
    <property type="evidence" value="ECO:0007669"/>
    <property type="project" value="InterPro"/>
</dbReference>
<dbReference type="Proteomes" id="UP001320159">
    <property type="component" value="Unassembled WGS sequence"/>
</dbReference>
<reference evidence="4 5" key="1">
    <citation type="submission" date="2017-11" db="EMBL/GenBank/DDBJ databases">
        <title>Isolation and Characterization of Family Methanocellaceae Species from Potential Methane Hydrate Area Offshore Southwestern Taiwan.</title>
        <authorList>
            <person name="Zhang W.-L."/>
            <person name="Chen W.-C."/>
            <person name="Lai M.-C."/>
            <person name="Chen S.-C."/>
        </authorList>
    </citation>
    <scope>NUCLEOTIDE SEQUENCE [LARGE SCALE GENOMIC DNA]</scope>
    <source>
        <strain evidence="4 5">CWC-04</strain>
    </source>
</reference>
<gene>
    <name evidence="4" type="ORF">CUJ83_08440</name>
</gene>
<dbReference type="Pfam" id="PF13495">
    <property type="entry name" value="Phage_int_SAM_4"/>
    <property type="match status" value="1"/>
</dbReference>
<dbReference type="InterPro" id="IPR010998">
    <property type="entry name" value="Integrase_recombinase_N"/>
</dbReference>
<dbReference type="PROSITE" id="PS51900">
    <property type="entry name" value="CB"/>
    <property type="match status" value="1"/>
</dbReference>
<dbReference type="EMBL" id="PGCK01000006">
    <property type="protein sequence ID" value="MCD1295023.1"/>
    <property type="molecule type" value="Genomic_DNA"/>
</dbReference>
<dbReference type="InterPro" id="IPR011010">
    <property type="entry name" value="DNA_brk_join_enz"/>
</dbReference>
<dbReference type="RefSeq" id="WP_230741862.1">
    <property type="nucleotide sequence ID" value="NZ_PGCK01000006.1"/>
</dbReference>
<evidence type="ECO:0000313" key="5">
    <source>
        <dbReference type="Proteomes" id="UP001320159"/>
    </source>
</evidence>
<dbReference type="SUPFAM" id="SSF56349">
    <property type="entry name" value="DNA breaking-rejoining enzymes"/>
    <property type="match status" value="1"/>
</dbReference>
<sequence length="63" mass="7723">MDIIEAYLEELKLFRSPKTVKNYRSHLTNFHRYVGKPLDHVSRDEIINYLDYLLNEKKYKSYL</sequence>
<protein>
    <recommendedName>
        <fullName evidence="3">Core-binding (CB) domain-containing protein</fullName>
    </recommendedName>
</protein>